<dbReference type="InterPro" id="IPR008290">
    <property type="entry name" value="PI3K_Vps34"/>
</dbReference>
<dbReference type="InterPro" id="IPR015433">
    <property type="entry name" value="PI3/4_kinase"/>
</dbReference>
<dbReference type="Pfam" id="PF00454">
    <property type="entry name" value="PI3_PI4_kinase"/>
    <property type="match status" value="1"/>
</dbReference>
<dbReference type="Gene3D" id="1.10.1070.11">
    <property type="entry name" value="Phosphatidylinositol 3-/4-kinase, catalytic domain"/>
    <property type="match status" value="1"/>
</dbReference>
<keyword evidence="2 6" id="KW-0808">Transferase</keyword>
<keyword evidence="4 6" id="KW-0418">Kinase</keyword>
<dbReference type="InterPro" id="IPR002420">
    <property type="entry name" value="PI3K-type_C2_dom"/>
</dbReference>
<protein>
    <recommendedName>
        <fullName evidence="1">phosphatidylinositol 3-kinase</fullName>
        <ecNumber evidence="1">2.7.1.137</ecNumber>
    </recommendedName>
</protein>
<dbReference type="Gene3D" id="1.25.40.70">
    <property type="entry name" value="Phosphatidylinositol 3-kinase, accessory domain (PIK)"/>
    <property type="match status" value="1"/>
</dbReference>
<organism evidence="11 12">
    <name type="scientific">Tritrichomonas musculus</name>
    <dbReference type="NCBI Taxonomy" id="1915356"/>
    <lineage>
        <taxon>Eukaryota</taxon>
        <taxon>Metamonada</taxon>
        <taxon>Parabasalia</taxon>
        <taxon>Tritrichomonadida</taxon>
        <taxon>Tritrichomonadidae</taxon>
        <taxon>Tritrichomonas</taxon>
    </lineage>
</organism>
<feature type="domain" description="PIK helical" evidence="9">
    <location>
        <begin position="302"/>
        <end position="484"/>
    </location>
</feature>
<dbReference type="SUPFAM" id="SSF48371">
    <property type="entry name" value="ARM repeat"/>
    <property type="match status" value="1"/>
</dbReference>
<evidence type="ECO:0000256" key="7">
    <source>
        <dbReference type="PROSITE-ProRule" id="PRU00880"/>
    </source>
</evidence>
<evidence type="ECO:0000256" key="2">
    <source>
        <dbReference type="ARBA" id="ARBA00022679"/>
    </source>
</evidence>
<evidence type="ECO:0000256" key="6">
    <source>
        <dbReference type="PIRNR" id="PIRNR000587"/>
    </source>
</evidence>
<dbReference type="InterPro" id="IPR011009">
    <property type="entry name" value="Kinase-like_dom_sf"/>
</dbReference>
<evidence type="ECO:0000256" key="4">
    <source>
        <dbReference type="ARBA" id="ARBA00022777"/>
    </source>
</evidence>
<dbReference type="EMBL" id="JAPFFF010000002">
    <property type="protein sequence ID" value="KAK8897017.1"/>
    <property type="molecule type" value="Genomic_DNA"/>
</dbReference>
<comment type="similarity">
    <text evidence="6 7">Belongs to the PI3/PI4-kinase family.</text>
</comment>
<dbReference type="SMART" id="SM00146">
    <property type="entry name" value="PI3Kc"/>
    <property type="match status" value="1"/>
</dbReference>
<dbReference type="SMART" id="SM00145">
    <property type="entry name" value="PI3Ka"/>
    <property type="match status" value="1"/>
</dbReference>
<feature type="domain" description="PI3K/PI4K catalytic" evidence="8">
    <location>
        <begin position="547"/>
        <end position="853"/>
    </location>
</feature>
<keyword evidence="5 6" id="KW-0067">ATP-binding</keyword>
<evidence type="ECO:0000256" key="5">
    <source>
        <dbReference type="ARBA" id="ARBA00022840"/>
    </source>
</evidence>
<accession>A0ABR2L2R7</accession>
<feature type="domain" description="C2 PI3K-type" evidence="10">
    <location>
        <begin position="10"/>
        <end position="243"/>
    </location>
</feature>
<evidence type="ECO:0000259" key="8">
    <source>
        <dbReference type="PROSITE" id="PS50290"/>
    </source>
</evidence>
<evidence type="ECO:0000259" key="9">
    <source>
        <dbReference type="PROSITE" id="PS51545"/>
    </source>
</evidence>
<name>A0ABR2L2R7_9EUKA</name>
<dbReference type="InterPro" id="IPR001263">
    <property type="entry name" value="PI3K_accessory_dom"/>
</dbReference>
<dbReference type="EC" id="2.7.1.137" evidence="1"/>
<dbReference type="PROSITE" id="PS50290">
    <property type="entry name" value="PI3_4_KINASE_3"/>
    <property type="match status" value="1"/>
</dbReference>
<dbReference type="InterPro" id="IPR000403">
    <property type="entry name" value="PI3/4_kinase_cat_dom"/>
</dbReference>
<dbReference type="Pfam" id="PF00613">
    <property type="entry name" value="PI3Ka"/>
    <property type="match status" value="1"/>
</dbReference>
<sequence length="868" mass="100099">MNNRKPSTDVHSKVVIYIQSLTIECSYDYKFNIYDHLNIKIPPRFIEDWDPSNPIPIFCEAECVLMSNNQQISPFITVRSNPMIKKNPTFPDISILHNVNRQHYNFFWDCGSILRDDNDALAIKHSIPFNVEFPIYYSEIPLDCTINITFYACFFLSPKQKIGVVTKRLFTKNSRRLKTGIYSLPFEDDIANADSKKDSNFSFVHQKNKKSIFRHIRRTDIGKCYSYEPYDESFRKVAEFLHPDDAVKYFSSLLNPLEPPVLSTFSKFIHISVPSPESNTQIIYNDLQFKPVCKDFSEDLFHFSKESTNRKKQRRLDYIKTIPPLSNIPSNYRTFLRHNIDTSLKDPSLYSALFRSIDWEDQAALNSFSTKLFKVDTVDIEYALEFFTDRFNFIPVRKYAVKCINYIARDQEKKKDILLYLPQIIQALKVDFSDGLDDILINLAKNDIIFATKLYWLSSFDDNKNIKKMINTLLNTLDEKSKHEIDKQIKLFDDIQEMLSIPKPNAPKQKKQDDIKALLSGKYSRLCLFPEPILSPLDPTIRFLGIDPQDVKVFASNKSPVALVFNAVDSDDQNKSNVKQIRMMFKIGDDIRQDQLILQLFEIMDKIFKASELDLCIKTYNILAISDRFGCMEFVENSQAIKDIDDNIVDEAIASDNLKKITNSIIETNVTNATFSTGSSTSKILIYLKRDSPTQEELKKRIETYTRSLAGFSVMTFVLIIGDRHDNNILVTQDGHFLHIDFGFIFGDDAKPLTQPVKIRAEYLLPINTDISVALSKVLNFAGPAFNAVRKHGRLILTLIELMFKTNISCIQNEKNPNAKLKSVQQSLMLNLTDIEAMKALRSTFIDSIKSKLTTLYDTIHNVAMMHK</sequence>
<dbReference type="InterPro" id="IPR036940">
    <property type="entry name" value="PI3/4_kinase_cat_sf"/>
</dbReference>
<dbReference type="PIRSF" id="PIRSF000587">
    <property type="entry name" value="PI3K_Vps34"/>
    <property type="match status" value="1"/>
</dbReference>
<dbReference type="PROSITE" id="PS51547">
    <property type="entry name" value="C2_PI3K"/>
    <property type="match status" value="1"/>
</dbReference>
<evidence type="ECO:0000313" key="12">
    <source>
        <dbReference type="Proteomes" id="UP001470230"/>
    </source>
</evidence>
<reference evidence="11 12" key="1">
    <citation type="submission" date="2024-04" db="EMBL/GenBank/DDBJ databases">
        <title>Tritrichomonas musculus Genome.</title>
        <authorList>
            <person name="Alves-Ferreira E."/>
            <person name="Grigg M."/>
            <person name="Lorenzi H."/>
            <person name="Galac M."/>
        </authorList>
    </citation>
    <scope>NUCLEOTIDE SEQUENCE [LARGE SCALE GENOMIC DNA]</scope>
    <source>
        <strain evidence="11 12">EAF2021</strain>
    </source>
</reference>
<evidence type="ECO:0000256" key="3">
    <source>
        <dbReference type="ARBA" id="ARBA00022741"/>
    </source>
</evidence>
<dbReference type="PROSITE" id="PS00915">
    <property type="entry name" value="PI3_4_KINASE_1"/>
    <property type="match status" value="1"/>
</dbReference>
<dbReference type="Gene3D" id="3.30.1010.10">
    <property type="entry name" value="Phosphatidylinositol 3-kinase Catalytic Subunit, Chain A, domain 4"/>
    <property type="match status" value="1"/>
</dbReference>
<evidence type="ECO:0000259" key="10">
    <source>
        <dbReference type="PROSITE" id="PS51547"/>
    </source>
</evidence>
<comment type="caution">
    <text evidence="11">The sequence shown here is derived from an EMBL/GenBank/DDBJ whole genome shotgun (WGS) entry which is preliminary data.</text>
</comment>
<dbReference type="InterPro" id="IPR016024">
    <property type="entry name" value="ARM-type_fold"/>
</dbReference>
<evidence type="ECO:0000313" key="11">
    <source>
        <dbReference type="EMBL" id="KAK8897017.1"/>
    </source>
</evidence>
<dbReference type="PANTHER" id="PTHR10048">
    <property type="entry name" value="PHOSPHATIDYLINOSITOL KINASE"/>
    <property type="match status" value="1"/>
</dbReference>
<proteinExistence type="inferred from homology"/>
<evidence type="ECO:0000256" key="1">
    <source>
        <dbReference type="ARBA" id="ARBA00012073"/>
    </source>
</evidence>
<gene>
    <name evidence="11" type="ORF">M9Y10_014949</name>
</gene>
<dbReference type="PANTHER" id="PTHR10048:SF7">
    <property type="entry name" value="PHOSPHATIDYLINOSITOL 3-KINASE CATALYTIC SUBUNIT TYPE 3"/>
    <property type="match status" value="1"/>
</dbReference>
<keyword evidence="12" id="KW-1185">Reference proteome</keyword>
<dbReference type="InterPro" id="IPR042236">
    <property type="entry name" value="PI3K_accessory_sf"/>
</dbReference>
<dbReference type="Proteomes" id="UP001470230">
    <property type="component" value="Unassembled WGS sequence"/>
</dbReference>
<dbReference type="InterPro" id="IPR018936">
    <property type="entry name" value="PI3/4_kinase_CS"/>
</dbReference>
<keyword evidence="3 6" id="KW-0547">Nucleotide-binding</keyword>
<dbReference type="PROSITE" id="PS00916">
    <property type="entry name" value="PI3_4_KINASE_2"/>
    <property type="match status" value="1"/>
</dbReference>
<dbReference type="SUPFAM" id="SSF56112">
    <property type="entry name" value="Protein kinase-like (PK-like)"/>
    <property type="match status" value="1"/>
</dbReference>
<dbReference type="PROSITE" id="PS51545">
    <property type="entry name" value="PIK_HELICAL"/>
    <property type="match status" value="1"/>
</dbReference>